<keyword evidence="7" id="KW-1185">Reference proteome</keyword>
<dbReference type="InterPro" id="IPR000235">
    <property type="entry name" value="Ribosomal_uS7"/>
</dbReference>
<protein>
    <recommendedName>
        <fullName evidence="5">Small ribosomal subunit protein uS7 domain-containing protein</fullName>
    </recommendedName>
</protein>
<dbReference type="GO" id="GO:0006412">
    <property type="term" value="P:translation"/>
    <property type="evidence" value="ECO:0007669"/>
    <property type="project" value="InterPro"/>
</dbReference>
<dbReference type="GO" id="GO:1990904">
    <property type="term" value="C:ribonucleoprotein complex"/>
    <property type="evidence" value="ECO:0007669"/>
    <property type="project" value="UniProtKB-KW"/>
</dbReference>
<dbReference type="GO" id="GO:0003735">
    <property type="term" value="F:structural constituent of ribosome"/>
    <property type="evidence" value="ECO:0007669"/>
    <property type="project" value="InterPro"/>
</dbReference>
<comment type="caution">
    <text evidence="6">The sequence shown here is derived from an EMBL/GenBank/DDBJ whole genome shotgun (WGS) entry which is preliminary data.</text>
</comment>
<dbReference type="InterPro" id="IPR020606">
    <property type="entry name" value="Ribosomal_uS7_CS"/>
</dbReference>
<evidence type="ECO:0000256" key="1">
    <source>
        <dbReference type="ARBA" id="ARBA00007151"/>
    </source>
</evidence>
<feature type="domain" description="Small ribosomal subunit protein uS7" evidence="5">
    <location>
        <begin position="46"/>
        <end position="125"/>
    </location>
</feature>
<dbReference type="InterPro" id="IPR023798">
    <property type="entry name" value="Ribosomal_uS7_dom"/>
</dbReference>
<organism evidence="6 7">
    <name type="scientific">Canavalia gladiata</name>
    <name type="common">Sword bean</name>
    <name type="synonym">Dolichos gladiatus</name>
    <dbReference type="NCBI Taxonomy" id="3824"/>
    <lineage>
        <taxon>Eukaryota</taxon>
        <taxon>Viridiplantae</taxon>
        <taxon>Streptophyta</taxon>
        <taxon>Embryophyta</taxon>
        <taxon>Tracheophyta</taxon>
        <taxon>Spermatophyta</taxon>
        <taxon>Magnoliopsida</taxon>
        <taxon>eudicotyledons</taxon>
        <taxon>Gunneridae</taxon>
        <taxon>Pentapetalae</taxon>
        <taxon>rosids</taxon>
        <taxon>fabids</taxon>
        <taxon>Fabales</taxon>
        <taxon>Fabaceae</taxon>
        <taxon>Papilionoideae</taxon>
        <taxon>50 kb inversion clade</taxon>
        <taxon>NPAAA clade</taxon>
        <taxon>indigoferoid/millettioid clade</taxon>
        <taxon>Phaseoleae</taxon>
        <taxon>Canavalia</taxon>
    </lineage>
</organism>
<evidence type="ECO:0000256" key="3">
    <source>
        <dbReference type="ARBA" id="ARBA00023274"/>
    </source>
</evidence>
<evidence type="ECO:0000313" key="7">
    <source>
        <dbReference type="Proteomes" id="UP001367508"/>
    </source>
</evidence>
<evidence type="ECO:0000256" key="4">
    <source>
        <dbReference type="RuleBase" id="RU003619"/>
    </source>
</evidence>
<proteinExistence type="inferred from homology"/>
<comment type="similarity">
    <text evidence="1 4">Belongs to the universal ribosomal protein uS7 family.</text>
</comment>
<name>A0AAN9QL22_CANGL</name>
<reference evidence="6 7" key="1">
    <citation type="submission" date="2024-01" db="EMBL/GenBank/DDBJ databases">
        <title>The genomes of 5 underutilized Papilionoideae crops provide insights into root nodulation and disease resistanc.</title>
        <authorList>
            <person name="Jiang F."/>
        </authorList>
    </citation>
    <scope>NUCLEOTIDE SEQUENCE [LARGE SCALE GENOMIC DNA]</scope>
    <source>
        <strain evidence="6">LVBAO_FW01</strain>
        <tissue evidence="6">Leaves</tissue>
    </source>
</reference>
<dbReference type="GO" id="GO:0005840">
    <property type="term" value="C:ribosome"/>
    <property type="evidence" value="ECO:0007669"/>
    <property type="project" value="UniProtKB-KW"/>
</dbReference>
<sequence>MADVIHEAGTVLDPTQINVTLFNRWSFDNVQVKDISLAGYIGVASAKHATYVPHTAGRYSVKRFRKTQCLIVERLTNFLMMHGRNNGKKLMAVRIIKHATKIVDSLTDQNPIQVIVDAVINSGPRKDAPL</sequence>
<dbReference type="GO" id="GO:0003723">
    <property type="term" value="F:RNA binding"/>
    <property type="evidence" value="ECO:0007669"/>
    <property type="project" value="InterPro"/>
</dbReference>
<evidence type="ECO:0000256" key="2">
    <source>
        <dbReference type="ARBA" id="ARBA00022980"/>
    </source>
</evidence>
<evidence type="ECO:0000259" key="5">
    <source>
        <dbReference type="Pfam" id="PF00177"/>
    </source>
</evidence>
<dbReference type="SUPFAM" id="SSF47973">
    <property type="entry name" value="Ribosomal protein S7"/>
    <property type="match status" value="1"/>
</dbReference>
<dbReference type="PANTHER" id="PTHR11205">
    <property type="entry name" value="RIBOSOMAL PROTEIN S7"/>
    <property type="match status" value="1"/>
</dbReference>
<keyword evidence="2 4" id="KW-0689">Ribosomal protein</keyword>
<dbReference type="EMBL" id="JAYMYQ010000004">
    <property type="protein sequence ID" value="KAK7338481.1"/>
    <property type="molecule type" value="Genomic_DNA"/>
</dbReference>
<dbReference type="Gene3D" id="1.10.455.10">
    <property type="entry name" value="Ribosomal protein S7 domain"/>
    <property type="match status" value="1"/>
</dbReference>
<dbReference type="InterPro" id="IPR036823">
    <property type="entry name" value="Ribosomal_uS7_dom_sf"/>
</dbReference>
<keyword evidence="3 4" id="KW-0687">Ribonucleoprotein</keyword>
<evidence type="ECO:0000313" key="6">
    <source>
        <dbReference type="EMBL" id="KAK7338481.1"/>
    </source>
</evidence>
<dbReference type="PIRSF" id="PIRSF002122">
    <property type="entry name" value="RPS7p_RPS7a_RPS5e_RPS7o"/>
    <property type="match status" value="1"/>
</dbReference>
<dbReference type="Proteomes" id="UP001367508">
    <property type="component" value="Unassembled WGS sequence"/>
</dbReference>
<gene>
    <name evidence="6" type="ORF">VNO77_19092</name>
</gene>
<dbReference type="PROSITE" id="PS00052">
    <property type="entry name" value="RIBOSOMAL_S7"/>
    <property type="match status" value="1"/>
</dbReference>
<accession>A0AAN9QL22</accession>
<dbReference type="AlphaFoldDB" id="A0AAN9QL22"/>
<dbReference type="Pfam" id="PF00177">
    <property type="entry name" value="Ribosomal_S7"/>
    <property type="match status" value="1"/>
</dbReference>